<dbReference type="Pfam" id="PF14341">
    <property type="entry name" value="PilX_N"/>
    <property type="match status" value="1"/>
</dbReference>
<evidence type="ECO:0000313" key="2">
    <source>
        <dbReference type="EMBL" id="ABE57854.1"/>
    </source>
</evidence>
<dbReference type="eggNOG" id="COG4726">
    <property type="taxonomic scope" value="Bacteria"/>
</dbReference>
<accession>Q1R0A4</accession>
<dbReference type="Proteomes" id="UP000000239">
    <property type="component" value="Chromosome"/>
</dbReference>
<dbReference type="HOGENOM" id="CLU_1319027_0_0_6"/>
<dbReference type="InterPro" id="IPR025746">
    <property type="entry name" value="PilX_N_dom"/>
</dbReference>
<dbReference type="KEGG" id="csa:Csal_0492"/>
<dbReference type="OrthoDB" id="5298746at2"/>
<dbReference type="GeneID" id="95336015"/>
<dbReference type="EMBL" id="CP000285">
    <property type="protein sequence ID" value="ABE57854.1"/>
    <property type="molecule type" value="Genomic_DNA"/>
</dbReference>
<organism evidence="2 3">
    <name type="scientific">Chromohalobacter israelensis (strain ATCC BAA-138 / DSM 3043 / CIP 106854 / NCIMB 13768 / 1H11)</name>
    <name type="common">Chromohalobacter salexigens</name>
    <dbReference type="NCBI Taxonomy" id="290398"/>
    <lineage>
        <taxon>Bacteria</taxon>
        <taxon>Pseudomonadati</taxon>
        <taxon>Pseudomonadota</taxon>
        <taxon>Gammaproteobacteria</taxon>
        <taxon>Oceanospirillales</taxon>
        <taxon>Halomonadaceae</taxon>
        <taxon>Chromohalobacter</taxon>
    </lineage>
</organism>
<keyword evidence="3" id="KW-1185">Reference proteome</keyword>
<protein>
    <submittedName>
        <fullName evidence="2">Tfp pilus assembly protein PilX-like protein</fullName>
    </submittedName>
</protein>
<name>Q1R0A4_CHRI1</name>
<evidence type="ECO:0000313" key="3">
    <source>
        <dbReference type="Proteomes" id="UP000000239"/>
    </source>
</evidence>
<sequence length="208" mass="22375">MSTVVPLSQRGMTLVIALVLLMAMTALAVSGLQGAVLQERMARNLMDRQVAFQAAEAALEEGEWRLRHAAVTLPDAAGECTARDCLAERTQRAVQWSAERWRRDGLAYGDSGAPLPAGVSEPPRVTLAVLESRCPESGPSCRVVFGVTAFAWGQRAVTHAVLTRRVTLDVARKTAQALAQADAQDADNDATQVVRPAASRAAWRAIMR</sequence>
<proteinExistence type="predicted"/>
<dbReference type="RefSeq" id="WP_011505800.1">
    <property type="nucleotide sequence ID" value="NC_007963.1"/>
</dbReference>
<dbReference type="STRING" id="290398.Csal_0492"/>
<reference evidence="2 3" key="1">
    <citation type="journal article" date="2011" name="Stand. Genomic Sci.">
        <title>Complete genome sequence of the halophilic and highly halotolerant Chromohalobacter salexigens type strain (1H11(T)).</title>
        <authorList>
            <person name="Copeland A."/>
            <person name="O'Connor K."/>
            <person name="Lucas S."/>
            <person name="Lapidus A."/>
            <person name="Berry K.W."/>
            <person name="Detter J.C."/>
            <person name="Del Rio T.G."/>
            <person name="Hammon N."/>
            <person name="Dalin E."/>
            <person name="Tice H."/>
            <person name="Pitluck S."/>
            <person name="Bruce D."/>
            <person name="Goodwin L."/>
            <person name="Han C."/>
            <person name="Tapia R."/>
            <person name="Saunders E."/>
            <person name="Schmutz J."/>
            <person name="Brettin T."/>
            <person name="Larimer F."/>
            <person name="Land M."/>
            <person name="Hauser L."/>
            <person name="Vargas C."/>
            <person name="Nieto J.J."/>
            <person name="Kyrpides N.C."/>
            <person name="Ivanova N."/>
            <person name="Goker M."/>
            <person name="Klenk H.P."/>
            <person name="Csonka L.N."/>
            <person name="Woyke T."/>
        </authorList>
    </citation>
    <scope>NUCLEOTIDE SEQUENCE [LARGE SCALE GENOMIC DNA]</scope>
    <source>
        <strain evidence="3">ATCC BAA-138 / DSM 3043 / CIP 106854 / NCIMB 13768 / 1H11</strain>
    </source>
</reference>
<evidence type="ECO:0000259" key="1">
    <source>
        <dbReference type="Pfam" id="PF14341"/>
    </source>
</evidence>
<dbReference type="AlphaFoldDB" id="Q1R0A4"/>
<gene>
    <name evidence="2" type="ordered locus">Csal_0492</name>
</gene>
<feature type="domain" description="Type 4 fimbrial biogenesis protein PilX N-terminal" evidence="1">
    <location>
        <begin position="10"/>
        <end position="60"/>
    </location>
</feature>